<dbReference type="InterPro" id="IPR025746">
    <property type="entry name" value="PilX_N_dom"/>
</dbReference>
<evidence type="ECO:0000259" key="2">
    <source>
        <dbReference type="Pfam" id="PF14341"/>
    </source>
</evidence>
<proteinExistence type="predicted"/>
<protein>
    <recommendedName>
        <fullName evidence="2">Type 4 fimbrial biogenesis protein PilX N-terminal domain-containing protein</fullName>
    </recommendedName>
</protein>
<reference evidence="3 4" key="1">
    <citation type="submission" date="2017-09" db="EMBL/GenBank/DDBJ databases">
        <title>Depth-based differentiation of microbial function through sediment-hosted aquifers and enrichment of novel symbionts in the deep terrestrial subsurface.</title>
        <authorList>
            <person name="Probst A.J."/>
            <person name="Ladd B."/>
            <person name="Jarett J.K."/>
            <person name="Geller-Mcgrath D.E."/>
            <person name="Sieber C.M."/>
            <person name="Emerson J.B."/>
            <person name="Anantharaman K."/>
            <person name="Thomas B.C."/>
            <person name="Malmstrom R."/>
            <person name="Stieglmeier M."/>
            <person name="Klingl A."/>
            <person name="Woyke T."/>
            <person name="Ryan C.M."/>
            <person name="Banfield J.F."/>
        </authorList>
    </citation>
    <scope>NUCLEOTIDE SEQUENCE [LARGE SCALE GENOMIC DNA]</scope>
    <source>
        <strain evidence="3">CG23_combo_of_CG06-09_8_20_14_all_49_15</strain>
    </source>
</reference>
<organism evidence="3 4">
    <name type="scientific">Candidatus Falkowbacteria bacterium CG23_combo_of_CG06-09_8_20_14_all_49_15</name>
    <dbReference type="NCBI Taxonomy" id="1974572"/>
    <lineage>
        <taxon>Bacteria</taxon>
        <taxon>Candidatus Falkowiibacteriota</taxon>
    </lineage>
</organism>
<dbReference type="AlphaFoldDB" id="A0A2G9ZL92"/>
<feature type="domain" description="Type 4 fimbrial biogenesis protein PilX N-terminal" evidence="2">
    <location>
        <begin position="12"/>
        <end position="59"/>
    </location>
</feature>
<keyword evidence="1" id="KW-0812">Transmembrane</keyword>
<evidence type="ECO:0000313" key="3">
    <source>
        <dbReference type="EMBL" id="PIP33953.1"/>
    </source>
</evidence>
<gene>
    <name evidence="3" type="ORF">COX22_01655</name>
</gene>
<dbReference type="EMBL" id="PCSD01000033">
    <property type="protein sequence ID" value="PIP33953.1"/>
    <property type="molecule type" value="Genomic_DNA"/>
</dbReference>
<dbReference type="Proteomes" id="UP000230729">
    <property type="component" value="Unassembled WGS sequence"/>
</dbReference>
<dbReference type="Pfam" id="PF14341">
    <property type="entry name" value="PilX_N"/>
    <property type="match status" value="1"/>
</dbReference>
<keyword evidence="1" id="KW-0472">Membrane</keyword>
<feature type="transmembrane region" description="Helical" evidence="1">
    <location>
        <begin position="12"/>
        <end position="37"/>
    </location>
</feature>
<comment type="caution">
    <text evidence="3">The sequence shown here is derived from an EMBL/GenBank/DDBJ whole genome shotgun (WGS) entry which is preliminary data.</text>
</comment>
<evidence type="ECO:0000256" key="1">
    <source>
        <dbReference type="SAM" id="Phobius"/>
    </source>
</evidence>
<evidence type="ECO:0000313" key="4">
    <source>
        <dbReference type="Proteomes" id="UP000230729"/>
    </source>
</evidence>
<keyword evidence="1" id="KW-1133">Transmembrane helix</keyword>
<accession>A0A2G9ZL92</accession>
<name>A0A2G9ZL92_9BACT</name>
<sequence>MFARVYKDQEGTIIMLTILILGGMLIVALAISSIAMAQTKMASEQHRSTKAYFAAEAGAERIVYEIRKQAFRPRYVCTELVDSHQRGYIGFDNNNPLTSEINKSTDSGLEGCDITSGDDNEEQVFNNNSSYTILYDYNPTTKETVLTVSGSYLLTNRILDISY</sequence>